<dbReference type="STRING" id="494026.PGLA_13245"/>
<protein>
    <submittedName>
        <fullName evidence="3">D-alanyl carrier protein</fullName>
    </submittedName>
</protein>
<feature type="region of interest" description="Disordered" evidence="1">
    <location>
        <begin position="80"/>
        <end position="100"/>
    </location>
</feature>
<dbReference type="OrthoDB" id="1449405at2"/>
<proteinExistence type="predicted"/>
<evidence type="ECO:0000256" key="1">
    <source>
        <dbReference type="SAM" id="MobiDB-lite"/>
    </source>
</evidence>
<feature type="compositionally biased region" description="Polar residues" evidence="1">
    <location>
        <begin position="91"/>
        <end position="100"/>
    </location>
</feature>
<sequence length="100" mass="11162">MIQSIMNILCNIKESPEMMSTLNPQTNIIQDVGLDSLQMINFVLAIEDSFDLEINYETFDYEHMSTIEAFASFLEKEKASSANGASREVMESSNLSKIGG</sequence>
<feature type="domain" description="Carrier" evidence="2">
    <location>
        <begin position="1"/>
        <end position="78"/>
    </location>
</feature>
<dbReference type="SUPFAM" id="SSF47336">
    <property type="entry name" value="ACP-like"/>
    <property type="match status" value="1"/>
</dbReference>
<dbReference type="InterPro" id="IPR009081">
    <property type="entry name" value="PP-bd_ACP"/>
</dbReference>
<name>A0A168KNK7_9BACL</name>
<dbReference type="RefSeq" id="WP_068533424.1">
    <property type="nucleotide sequence ID" value="NZ_LVJH01000022.1"/>
</dbReference>
<evidence type="ECO:0000259" key="2">
    <source>
        <dbReference type="PROSITE" id="PS50075"/>
    </source>
</evidence>
<dbReference type="Gene3D" id="1.10.1200.10">
    <property type="entry name" value="ACP-like"/>
    <property type="match status" value="1"/>
</dbReference>
<accession>A0A168KNK7</accession>
<organism evidence="3 4">
    <name type="scientific">Paenibacillus glacialis</name>
    <dbReference type="NCBI Taxonomy" id="494026"/>
    <lineage>
        <taxon>Bacteria</taxon>
        <taxon>Bacillati</taxon>
        <taxon>Bacillota</taxon>
        <taxon>Bacilli</taxon>
        <taxon>Bacillales</taxon>
        <taxon>Paenibacillaceae</taxon>
        <taxon>Paenibacillus</taxon>
    </lineage>
</organism>
<dbReference type="AlphaFoldDB" id="A0A168KNK7"/>
<evidence type="ECO:0000313" key="3">
    <source>
        <dbReference type="EMBL" id="OAB42265.1"/>
    </source>
</evidence>
<reference evidence="3 4" key="1">
    <citation type="submission" date="2016-03" db="EMBL/GenBank/DDBJ databases">
        <title>Draft genome sequence of Paenibacillus glacialis DSM 22343.</title>
        <authorList>
            <person name="Shin S.-K."/>
            <person name="Yi H."/>
        </authorList>
    </citation>
    <scope>NUCLEOTIDE SEQUENCE [LARGE SCALE GENOMIC DNA]</scope>
    <source>
        <strain evidence="3 4">DSM 22343</strain>
    </source>
</reference>
<keyword evidence="4" id="KW-1185">Reference proteome</keyword>
<gene>
    <name evidence="3" type="ORF">PGLA_13245</name>
</gene>
<evidence type="ECO:0000313" key="4">
    <source>
        <dbReference type="Proteomes" id="UP000076967"/>
    </source>
</evidence>
<dbReference type="PROSITE" id="PS50075">
    <property type="entry name" value="CARRIER"/>
    <property type="match status" value="1"/>
</dbReference>
<dbReference type="Pfam" id="PF00550">
    <property type="entry name" value="PP-binding"/>
    <property type="match status" value="1"/>
</dbReference>
<dbReference type="InterPro" id="IPR036736">
    <property type="entry name" value="ACP-like_sf"/>
</dbReference>
<dbReference type="EMBL" id="LVJH01000022">
    <property type="protein sequence ID" value="OAB42265.1"/>
    <property type="molecule type" value="Genomic_DNA"/>
</dbReference>
<dbReference type="Proteomes" id="UP000076967">
    <property type="component" value="Unassembled WGS sequence"/>
</dbReference>
<comment type="caution">
    <text evidence="3">The sequence shown here is derived from an EMBL/GenBank/DDBJ whole genome shotgun (WGS) entry which is preliminary data.</text>
</comment>